<name>A0ABS7NI58_9RHOB</name>
<dbReference type="Proteomes" id="UP000766629">
    <property type="component" value="Unassembled WGS sequence"/>
</dbReference>
<keyword evidence="1" id="KW-0472">Membrane</keyword>
<feature type="transmembrane region" description="Helical" evidence="1">
    <location>
        <begin position="134"/>
        <end position="151"/>
    </location>
</feature>
<feature type="transmembrane region" description="Helical" evidence="1">
    <location>
        <begin position="248"/>
        <end position="273"/>
    </location>
</feature>
<feature type="transmembrane region" description="Helical" evidence="1">
    <location>
        <begin position="416"/>
        <end position="433"/>
    </location>
</feature>
<comment type="caution">
    <text evidence="2">The sequence shown here is derived from an EMBL/GenBank/DDBJ whole genome shotgun (WGS) entry which is preliminary data.</text>
</comment>
<accession>A0ABS7NI58</accession>
<sequence>MPNALAYLMLLAWPLASLILFRRLPLERAILWCIIAGYLLLPPLAEFDLPLVPDMDKFAIPSVMAFVLCAFLLRRPAPLLPRHPAVRVLVLLFVFGVIPTVLTNGEPILFRKIANSDPIIFLTDQLPGLRWRDLGSVVINQMIVLIPFLLARRYLSTLEAQRELLLALMIAALAYSIPSLIEIRFSPQINTWVYGFFQHDFSQMMRQGGFRPIVFLPHALWLAFFMMSALLAAAALARTAAGGERVRLVMAAGYLFAVLVLCKSLASLAYALAFTPVVALAPLRWQLRAALLLGLIAVGYPMLRNVGLVPTEELVAQASAISAERAHSLNYRFENEAQLLARAAEKTWFGWGGWGRNLVRHAETGQILSIPDGRWIIVFGTFGWLGYIAEMGLLAAPLALLAQAARRAPEGSVSPYAAPIALILAATMVDMLLNATLIPITWMCAGSVLGYAERLLYPDLFQRKPALFGGAQALMPDTARAKERSVL</sequence>
<dbReference type="RefSeq" id="WP_222509028.1">
    <property type="nucleotide sequence ID" value="NZ_JAHVJA010000007.1"/>
</dbReference>
<reference evidence="2 3" key="1">
    <citation type="submission" date="2021-06" db="EMBL/GenBank/DDBJ databases">
        <title>50 bacteria genomes isolated from Dapeng, Shenzhen, China.</title>
        <authorList>
            <person name="Zheng W."/>
            <person name="Yu S."/>
            <person name="Huang Y."/>
        </authorList>
    </citation>
    <scope>NUCLEOTIDE SEQUENCE [LARGE SCALE GENOMIC DNA]</scope>
    <source>
        <strain evidence="2 3">DP1N14-2</strain>
    </source>
</reference>
<evidence type="ECO:0000313" key="2">
    <source>
        <dbReference type="EMBL" id="MBY6140898.1"/>
    </source>
</evidence>
<dbReference type="EMBL" id="JAHVJA010000007">
    <property type="protein sequence ID" value="MBY6140898.1"/>
    <property type="molecule type" value="Genomic_DNA"/>
</dbReference>
<evidence type="ECO:0000256" key="1">
    <source>
        <dbReference type="SAM" id="Phobius"/>
    </source>
</evidence>
<feature type="transmembrane region" description="Helical" evidence="1">
    <location>
        <begin position="85"/>
        <end position="102"/>
    </location>
</feature>
<keyword evidence="1" id="KW-1133">Transmembrane helix</keyword>
<organism evidence="2 3">
    <name type="scientific">Leisingera daeponensis</name>
    <dbReference type="NCBI Taxonomy" id="405746"/>
    <lineage>
        <taxon>Bacteria</taxon>
        <taxon>Pseudomonadati</taxon>
        <taxon>Pseudomonadota</taxon>
        <taxon>Alphaproteobacteria</taxon>
        <taxon>Rhodobacterales</taxon>
        <taxon>Roseobacteraceae</taxon>
        <taxon>Leisingera</taxon>
    </lineage>
</organism>
<feature type="transmembrane region" description="Helical" evidence="1">
    <location>
        <begin position="6"/>
        <end position="22"/>
    </location>
</feature>
<feature type="transmembrane region" description="Helical" evidence="1">
    <location>
        <begin position="375"/>
        <end position="396"/>
    </location>
</feature>
<keyword evidence="3" id="KW-1185">Reference proteome</keyword>
<keyword evidence="1" id="KW-0812">Transmembrane</keyword>
<evidence type="ECO:0000313" key="3">
    <source>
        <dbReference type="Proteomes" id="UP000766629"/>
    </source>
</evidence>
<feature type="transmembrane region" description="Helical" evidence="1">
    <location>
        <begin position="29"/>
        <end position="45"/>
    </location>
</feature>
<feature type="transmembrane region" description="Helical" evidence="1">
    <location>
        <begin position="163"/>
        <end position="181"/>
    </location>
</feature>
<proteinExistence type="predicted"/>
<feature type="transmembrane region" description="Helical" evidence="1">
    <location>
        <begin position="213"/>
        <end position="236"/>
    </location>
</feature>
<feature type="transmembrane region" description="Helical" evidence="1">
    <location>
        <begin position="285"/>
        <end position="303"/>
    </location>
</feature>
<protein>
    <recommendedName>
        <fullName evidence="4">O-antigen ligase like membrane protein</fullName>
    </recommendedName>
</protein>
<feature type="transmembrane region" description="Helical" evidence="1">
    <location>
        <begin position="57"/>
        <end position="73"/>
    </location>
</feature>
<evidence type="ECO:0008006" key="4">
    <source>
        <dbReference type="Google" id="ProtNLM"/>
    </source>
</evidence>
<gene>
    <name evidence="2" type="ORF">KUV26_15775</name>
</gene>